<reference evidence="4 5" key="1">
    <citation type="submission" date="2018-07" db="EMBL/GenBank/DDBJ databases">
        <title>Genomic Encyclopedia of Type Strains, Phase III (KMG-III): the genomes of soil and plant-associated and newly described type strains.</title>
        <authorList>
            <person name="Whitman W."/>
        </authorList>
    </citation>
    <scope>NUCLEOTIDE SEQUENCE [LARGE SCALE GENOMIC DNA]</scope>
    <source>
        <strain evidence="4 5">CECT 8525</strain>
    </source>
</reference>
<dbReference type="EMBL" id="QPJL01000060">
    <property type="protein sequence ID" value="RCW77734.1"/>
    <property type="molecule type" value="Genomic_DNA"/>
</dbReference>
<evidence type="ECO:0000256" key="2">
    <source>
        <dbReference type="SAM" id="MobiDB-lite"/>
    </source>
</evidence>
<dbReference type="Proteomes" id="UP000253345">
    <property type="component" value="Unassembled WGS sequence"/>
</dbReference>
<organism evidence="4 5">
    <name type="scientific">Paracoccus lutimaris</name>
    <dbReference type="NCBI Taxonomy" id="1490030"/>
    <lineage>
        <taxon>Bacteria</taxon>
        <taxon>Pseudomonadati</taxon>
        <taxon>Pseudomonadota</taxon>
        <taxon>Alphaproteobacteria</taxon>
        <taxon>Rhodobacterales</taxon>
        <taxon>Paracoccaceae</taxon>
        <taxon>Paracoccus</taxon>
    </lineage>
</organism>
<keyword evidence="1" id="KW-0238">DNA-binding</keyword>
<dbReference type="InterPro" id="IPR010998">
    <property type="entry name" value="Integrase_recombinase_N"/>
</dbReference>
<dbReference type="Gene3D" id="1.10.150.130">
    <property type="match status" value="1"/>
</dbReference>
<name>A0A368YHT3_9RHOB</name>
<dbReference type="Pfam" id="PF20172">
    <property type="entry name" value="DUF6538"/>
    <property type="match status" value="1"/>
</dbReference>
<keyword evidence="5" id="KW-1185">Reference proteome</keyword>
<feature type="region of interest" description="Disordered" evidence="2">
    <location>
        <begin position="234"/>
        <end position="255"/>
    </location>
</feature>
<dbReference type="AlphaFoldDB" id="A0A368YHT3"/>
<dbReference type="GO" id="GO:0003677">
    <property type="term" value="F:DNA binding"/>
    <property type="evidence" value="ECO:0007669"/>
    <property type="project" value="UniProtKB-KW"/>
</dbReference>
<feature type="compositionally biased region" description="Basic and acidic residues" evidence="2">
    <location>
        <begin position="234"/>
        <end position="246"/>
    </location>
</feature>
<protein>
    <recommendedName>
        <fullName evidence="3">DUF6538 domain-containing protein</fullName>
    </recommendedName>
</protein>
<feature type="domain" description="DUF6538" evidence="3">
    <location>
        <begin position="8"/>
        <end position="61"/>
    </location>
</feature>
<comment type="caution">
    <text evidence="4">The sequence shown here is derived from an EMBL/GenBank/DDBJ whole genome shotgun (WGS) entry which is preliminary data.</text>
</comment>
<evidence type="ECO:0000313" key="5">
    <source>
        <dbReference type="Proteomes" id="UP000253345"/>
    </source>
</evidence>
<proteinExistence type="predicted"/>
<sequence length="303" mass="34048">MKKITPILRGDTYYLRKRVPIRYASVEPKELVHISLATDSFDVARRKAPEVWAQMIEAWEAKIDGHDTDGDVRMKAARSLAQRRGYRYLDAPDVARLPLEDVLQRIESIMDKRGRLDMKEAEAALGLVPAPAMTVSQAFEKFYEVAGDRVVGKSQDQLRRHRAPRLKATTNFIEAIGNKQLADVTTDDMFAFRAKWMERVAAGEVKAESANKDFVYLSAMWRAVAQARRQRLKGHVDQCEGRRNDPQPETSGLGDEYRRNCFDSVHSHTLSGFVAALTAIMAAISTPLCAVSLSWTTSSPHSP</sequence>
<evidence type="ECO:0000313" key="4">
    <source>
        <dbReference type="EMBL" id="RCW77734.1"/>
    </source>
</evidence>
<dbReference type="RefSeq" id="WP_425452687.1">
    <property type="nucleotide sequence ID" value="NZ_QPJL01000060.1"/>
</dbReference>
<dbReference type="InterPro" id="IPR046668">
    <property type="entry name" value="DUF6538"/>
</dbReference>
<accession>A0A368YHT3</accession>
<evidence type="ECO:0000256" key="1">
    <source>
        <dbReference type="ARBA" id="ARBA00023125"/>
    </source>
</evidence>
<gene>
    <name evidence="4" type="ORF">DFP89_1605</name>
</gene>
<evidence type="ECO:0000259" key="3">
    <source>
        <dbReference type="Pfam" id="PF20172"/>
    </source>
</evidence>